<dbReference type="UniPathway" id="UPA00539"/>
<dbReference type="GO" id="GO:0018189">
    <property type="term" value="P:pyrroloquinoline quinone biosynthetic process"/>
    <property type="evidence" value="ECO:0007669"/>
    <property type="project" value="UniProtKB-UniPathway"/>
</dbReference>
<evidence type="ECO:0000256" key="3">
    <source>
        <dbReference type="ARBA" id="ARBA00022905"/>
    </source>
</evidence>
<dbReference type="NCBIfam" id="TIGR03859">
    <property type="entry name" value="PQQ_PqqD"/>
    <property type="match status" value="1"/>
</dbReference>
<comment type="pathway">
    <text evidence="1">Cofactor biosynthesis; pyrroloquinoline quinone biosynthesis.</text>
</comment>
<evidence type="ECO:0000256" key="1">
    <source>
        <dbReference type="ARBA" id="ARBA00004886"/>
    </source>
</evidence>
<evidence type="ECO:0000313" key="6">
    <source>
        <dbReference type="Proteomes" id="UP000295075"/>
    </source>
</evidence>
<dbReference type="AlphaFoldDB" id="A0A4R4PVN9"/>
<dbReference type="OrthoDB" id="7995890at2"/>
<gene>
    <name evidence="5" type="primary">pqqD</name>
    <name evidence="5" type="ORF">E1261_22695</name>
</gene>
<dbReference type="GO" id="GO:0048038">
    <property type="term" value="F:quinone binding"/>
    <property type="evidence" value="ECO:0007669"/>
    <property type="project" value="InterPro"/>
</dbReference>
<dbReference type="InterPro" id="IPR008792">
    <property type="entry name" value="PQQD"/>
</dbReference>
<keyword evidence="3" id="KW-0884">PQQ biosynthesis</keyword>
<evidence type="ECO:0000256" key="4">
    <source>
        <dbReference type="SAM" id="MobiDB-lite"/>
    </source>
</evidence>
<comment type="subunit">
    <text evidence="2">Monomer. Interacts with PqqE.</text>
</comment>
<protein>
    <submittedName>
        <fullName evidence="5">Pyrroloquinoline quinone biosynthesis peptide chaperone PqqD</fullName>
    </submittedName>
</protein>
<dbReference type="EMBL" id="SMKA01000110">
    <property type="protein sequence ID" value="TDC26379.1"/>
    <property type="molecule type" value="Genomic_DNA"/>
</dbReference>
<dbReference type="Gene3D" id="1.10.10.1150">
    <property type="entry name" value="Coenzyme PQQ synthesis protein D (PqqD)"/>
    <property type="match status" value="1"/>
</dbReference>
<feature type="region of interest" description="Disordered" evidence="4">
    <location>
        <begin position="1"/>
        <end position="20"/>
    </location>
</feature>
<sequence length="101" mass="11418">MRRALVVARRNRPSSEQEVTPRIRRGVRLSHDAVRNTPVILHPEGVLIPNATASAVLALCDGERSLTEITDLLNARYADVRPEQIRDLLDRLADKQVVEWT</sequence>
<dbReference type="InterPro" id="IPR022479">
    <property type="entry name" value="PqqD_bac"/>
</dbReference>
<comment type="caution">
    <text evidence="5">The sequence shown here is derived from an EMBL/GenBank/DDBJ whole genome shotgun (WGS) entry which is preliminary data.</text>
</comment>
<name>A0A4R4PVN9_9ACTN</name>
<dbReference type="Proteomes" id="UP000295075">
    <property type="component" value="Unassembled WGS sequence"/>
</dbReference>
<evidence type="ECO:0000313" key="5">
    <source>
        <dbReference type="EMBL" id="TDC26379.1"/>
    </source>
</evidence>
<dbReference type="Pfam" id="PF05402">
    <property type="entry name" value="PqqD"/>
    <property type="match status" value="1"/>
</dbReference>
<organism evidence="5 6">
    <name type="scientific">Kribbella albertanoniae</name>
    <dbReference type="NCBI Taxonomy" id="1266829"/>
    <lineage>
        <taxon>Bacteria</taxon>
        <taxon>Bacillati</taxon>
        <taxon>Actinomycetota</taxon>
        <taxon>Actinomycetes</taxon>
        <taxon>Propionibacteriales</taxon>
        <taxon>Kribbellaceae</taxon>
        <taxon>Kribbella</taxon>
    </lineage>
</organism>
<proteinExistence type="predicted"/>
<reference evidence="5 6" key="1">
    <citation type="submission" date="2019-03" db="EMBL/GenBank/DDBJ databases">
        <title>Draft genome sequences of novel Actinobacteria.</title>
        <authorList>
            <person name="Sahin N."/>
            <person name="Ay H."/>
            <person name="Saygin H."/>
        </authorList>
    </citation>
    <scope>NUCLEOTIDE SEQUENCE [LARGE SCALE GENOMIC DNA]</scope>
    <source>
        <strain evidence="5 6">JCM 30547</strain>
    </source>
</reference>
<keyword evidence="6" id="KW-1185">Reference proteome</keyword>
<dbReference type="InterPro" id="IPR041881">
    <property type="entry name" value="PqqD_sf"/>
</dbReference>
<evidence type="ECO:0000256" key="2">
    <source>
        <dbReference type="ARBA" id="ARBA00011741"/>
    </source>
</evidence>
<accession>A0A4R4PVN9</accession>